<keyword evidence="1 2" id="KW-0808">Transferase</keyword>
<dbReference type="Pfam" id="PF01066">
    <property type="entry name" value="CDP-OH_P_transf"/>
    <property type="match status" value="1"/>
</dbReference>
<protein>
    <submittedName>
        <fullName evidence="4">CDP-alcohol phosphatidyltransferase family protein</fullName>
        <ecNumber evidence="4">2.7.8.-</ecNumber>
    </submittedName>
</protein>
<feature type="transmembrane region" description="Helical" evidence="3">
    <location>
        <begin position="133"/>
        <end position="150"/>
    </location>
</feature>
<dbReference type="InterPro" id="IPR000462">
    <property type="entry name" value="CDP-OH_P_trans"/>
</dbReference>
<dbReference type="GO" id="GO:0016740">
    <property type="term" value="F:transferase activity"/>
    <property type="evidence" value="ECO:0007669"/>
    <property type="project" value="UniProtKB-KW"/>
</dbReference>
<keyword evidence="3" id="KW-0472">Membrane</keyword>
<comment type="caution">
    <text evidence="4">The sequence shown here is derived from an EMBL/GenBank/DDBJ whole genome shotgun (WGS) entry which is preliminary data.</text>
</comment>
<dbReference type="InterPro" id="IPR043130">
    <property type="entry name" value="CDP-OH_PTrfase_TM_dom"/>
</dbReference>
<proteinExistence type="inferred from homology"/>
<dbReference type="Gene3D" id="1.20.120.1760">
    <property type="match status" value="1"/>
</dbReference>
<evidence type="ECO:0000256" key="2">
    <source>
        <dbReference type="RuleBase" id="RU003750"/>
    </source>
</evidence>
<comment type="similarity">
    <text evidence="2">Belongs to the CDP-alcohol phosphatidyltransferase class-I family.</text>
</comment>
<organism evidence="4 5">
    <name type="scientific">Actinomadura adrarensis</name>
    <dbReference type="NCBI Taxonomy" id="1819600"/>
    <lineage>
        <taxon>Bacteria</taxon>
        <taxon>Bacillati</taxon>
        <taxon>Actinomycetota</taxon>
        <taxon>Actinomycetes</taxon>
        <taxon>Streptosporangiales</taxon>
        <taxon>Thermomonosporaceae</taxon>
        <taxon>Actinomadura</taxon>
    </lineage>
</organism>
<dbReference type="EC" id="2.7.8.-" evidence="4"/>
<dbReference type="Proteomes" id="UP001597083">
    <property type="component" value="Unassembled WGS sequence"/>
</dbReference>
<feature type="non-terminal residue" evidence="4">
    <location>
        <position position="186"/>
    </location>
</feature>
<gene>
    <name evidence="4" type="ORF">ACFQ07_18225</name>
</gene>
<evidence type="ECO:0000313" key="5">
    <source>
        <dbReference type="Proteomes" id="UP001597083"/>
    </source>
</evidence>
<keyword evidence="3" id="KW-1133">Transmembrane helix</keyword>
<keyword evidence="5" id="KW-1185">Reference proteome</keyword>
<feature type="transmembrane region" description="Helical" evidence="3">
    <location>
        <begin position="50"/>
        <end position="73"/>
    </location>
</feature>
<dbReference type="EMBL" id="JBHTIR010002750">
    <property type="protein sequence ID" value="MFD0854180.1"/>
    <property type="molecule type" value="Genomic_DNA"/>
</dbReference>
<accession>A0ABW3CI58</accession>
<sequence>MPTTFSLDDVRAVCKRRDAWWTVLLVDPVAIRITRVLANRTSITPSQITIVAFLLGLGSAACFLQGTTGYLIAGAVLYHVGFILDCCDGKIARLKGLGTPFGGWLDFMFDRIRDSICAVALGFGMFWQTGQSAYLGMACAILALDMFRYLNGSQMIKARKAMRASAAAVKANEEAEEEAAEPAPAG</sequence>
<evidence type="ECO:0000256" key="3">
    <source>
        <dbReference type="SAM" id="Phobius"/>
    </source>
</evidence>
<keyword evidence="3" id="KW-0812">Transmembrane</keyword>
<dbReference type="PROSITE" id="PS00379">
    <property type="entry name" value="CDP_ALCOHOL_P_TRANSF"/>
    <property type="match status" value="1"/>
</dbReference>
<evidence type="ECO:0000256" key="1">
    <source>
        <dbReference type="ARBA" id="ARBA00022679"/>
    </source>
</evidence>
<reference evidence="5" key="1">
    <citation type="journal article" date="2019" name="Int. J. Syst. Evol. Microbiol.">
        <title>The Global Catalogue of Microorganisms (GCM) 10K type strain sequencing project: providing services to taxonomists for standard genome sequencing and annotation.</title>
        <authorList>
            <consortium name="The Broad Institute Genomics Platform"/>
            <consortium name="The Broad Institute Genome Sequencing Center for Infectious Disease"/>
            <person name="Wu L."/>
            <person name="Ma J."/>
        </authorList>
    </citation>
    <scope>NUCLEOTIDE SEQUENCE [LARGE SCALE GENOMIC DNA]</scope>
    <source>
        <strain evidence="5">JCM 31696</strain>
    </source>
</reference>
<evidence type="ECO:0000313" key="4">
    <source>
        <dbReference type="EMBL" id="MFD0854180.1"/>
    </source>
</evidence>
<dbReference type="InterPro" id="IPR048254">
    <property type="entry name" value="CDP_ALCOHOL_P_TRANSF_CS"/>
</dbReference>
<name>A0ABW3CI58_9ACTN</name>